<feature type="compositionally biased region" description="Low complexity" evidence="1">
    <location>
        <begin position="103"/>
        <end position="114"/>
    </location>
</feature>
<organism evidence="2">
    <name type="scientific">Brassica cretica</name>
    <name type="common">Mustard</name>
    <dbReference type="NCBI Taxonomy" id="69181"/>
    <lineage>
        <taxon>Eukaryota</taxon>
        <taxon>Viridiplantae</taxon>
        <taxon>Streptophyta</taxon>
        <taxon>Embryophyta</taxon>
        <taxon>Tracheophyta</taxon>
        <taxon>Spermatophyta</taxon>
        <taxon>Magnoliopsida</taxon>
        <taxon>eudicotyledons</taxon>
        <taxon>Gunneridae</taxon>
        <taxon>Pentapetalae</taxon>
        <taxon>rosids</taxon>
        <taxon>malvids</taxon>
        <taxon>Brassicales</taxon>
        <taxon>Brassicaceae</taxon>
        <taxon>Brassiceae</taxon>
        <taxon>Brassica</taxon>
    </lineage>
</organism>
<reference evidence="2" key="1">
    <citation type="submission" date="2019-12" db="EMBL/GenBank/DDBJ databases">
        <title>Genome sequencing and annotation of Brassica cretica.</title>
        <authorList>
            <person name="Studholme D.J."/>
            <person name="Sarris P.F."/>
        </authorList>
    </citation>
    <scope>NUCLEOTIDE SEQUENCE</scope>
    <source>
        <strain evidence="2">PFS-102/07</strain>
        <tissue evidence="2">Leaf</tissue>
    </source>
</reference>
<name>A0A8S9LAX5_BRACR</name>
<feature type="compositionally biased region" description="Polar residues" evidence="1">
    <location>
        <begin position="34"/>
        <end position="48"/>
    </location>
</feature>
<feature type="compositionally biased region" description="Basic and acidic residues" evidence="1">
    <location>
        <begin position="1"/>
        <end position="26"/>
    </location>
</feature>
<comment type="caution">
    <text evidence="2">The sequence shown here is derived from an EMBL/GenBank/DDBJ whole genome shotgun (WGS) entry which is preliminary data.</text>
</comment>
<feature type="region of interest" description="Disordered" evidence="1">
    <location>
        <begin position="1"/>
        <end position="168"/>
    </location>
</feature>
<feature type="compositionally biased region" description="Basic and acidic residues" evidence="1">
    <location>
        <begin position="50"/>
        <end position="64"/>
    </location>
</feature>
<protein>
    <submittedName>
        <fullName evidence="2">Uncharacterized protein</fullName>
    </submittedName>
</protein>
<proteinExistence type="predicted"/>
<dbReference type="AlphaFoldDB" id="A0A8S9LAX5"/>
<dbReference type="EMBL" id="QGKY02000094">
    <property type="protein sequence ID" value="KAF2604544.1"/>
    <property type="molecule type" value="Genomic_DNA"/>
</dbReference>
<evidence type="ECO:0000256" key="1">
    <source>
        <dbReference type="SAM" id="MobiDB-lite"/>
    </source>
</evidence>
<sequence>MSRQPNRDKTVEKKNATSHHMSDRQTIRRHASRPQPSSSLERLHQSSAIGRDKSVKNHPSREPSQKQNAIESSIHKRYNIKEGFRRGRSRVSGKEKNLNRQSNCAGKNGANGAAESRRQKPAKRVLWKPPLPRNKSRTIIGGTEAKPEAKLVGNPETGNQKHQTLSSS</sequence>
<feature type="compositionally biased region" description="Polar residues" evidence="1">
    <location>
        <begin position="156"/>
        <end position="168"/>
    </location>
</feature>
<evidence type="ECO:0000313" key="2">
    <source>
        <dbReference type="EMBL" id="KAF2604544.1"/>
    </source>
</evidence>
<accession>A0A8S9LAX5</accession>
<gene>
    <name evidence="2" type="ORF">F2Q70_00028653</name>
</gene>